<gene>
    <name evidence="2" type="ORF">SEVIR_8G151400v2</name>
</gene>
<dbReference type="EMBL" id="CM016559">
    <property type="protein sequence ID" value="TKW01050.1"/>
    <property type="molecule type" value="Genomic_DNA"/>
</dbReference>
<sequence length="172" mass="18479">MGRNGYQRLMGWGGLGVLKCGSGAGWPPTSCGQHPASRTRVAESPGEPPHPASLPIALSGYATESVDPPLFHLPPSPESLVPLLRRRRRCQHRLPQPPLSPLSSNNGGRSRGGTEETELSAFNPSSCLICREAPDPGPSRRPPPINRARLNRQPQYPHTGALSLSGKEPLHE</sequence>
<evidence type="ECO:0000313" key="2">
    <source>
        <dbReference type="EMBL" id="TKW01050.1"/>
    </source>
</evidence>
<keyword evidence="3" id="KW-1185">Reference proteome</keyword>
<feature type="compositionally biased region" description="Pro residues" evidence="1">
    <location>
        <begin position="135"/>
        <end position="145"/>
    </location>
</feature>
<feature type="region of interest" description="Disordered" evidence="1">
    <location>
        <begin position="24"/>
        <end position="172"/>
    </location>
</feature>
<accession>A0A4U6TFM7</accession>
<proteinExistence type="predicted"/>
<name>A0A4U6TFM7_SETVI</name>
<dbReference type="AlphaFoldDB" id="A0A4U6TFM7"/>
<reference evidence="2" key="1">
    <citation type="submission" date="2019-03" db="EMBL/GenBank/DDBJ databases">
        <title>WGS assembly of Setaria viridis.</title>
        <authorList>
            <person name="Huang P."/>
            <person name="Jenkins J."/>
            <person name="Grimwood J."/>
            <person name="Barry K."/>
            <person name="Healey A."/>
            <person name="Mamidi S."/>
            <person name="Sreedasyam A."/>
            <person name="Shu S."/>
            <person name="Feldman M."/>
            <person name="Wu J."/>
            <person name="Yu Y."/>
            <person name="Chen C."/>
            <person name="Johnson J."/>
            <person name="Rokhsar D."/>
            <person name="Baxter I."/>
            <person name="Schmutz J."/>
            <person name="Brutnell T."/>
            <person name="Kellogg E."/>
        </authorList>
    </citation>
    <scope>NUCLEOTIDE SEQUENCE [LARGE SCALE GENOMIC DNA]</scope>
</reference>
<dbReference type="Proteomes" id="UP000298652">
    <property type="component" value="Chromosome 8"/>
</dbReference>
<protein>
    <submittedName>
        <fullName evidence="2">Uncharacterized protein</fullName>
    </submittedName>
</protein>
<evidence type="ECO:0000313" key="3">
    <source>
        <dbReference type="Proteomes" id="UP000298652"/>
    </source>
</evidence>
<organism evidence="2 3">
    <name type="scientific">Setaria viridis</name>
    <name type="common">Green bristlegrass</name>
    <name type="synonym">Setaria italica subsp. viridis</name>
    <dbReference type="NCBI Taxonomy" id="4556"/>
    <lineage>
        <taxon>Eukaryota</taxon>
        <taxon>Viridiplantae</taxon>
        <taxon>Streptophyta</taxon>
        <taxon>Embryophyta</taxon>
        <taxon>Tracheophyta</taxon>
        <taxon>Spermatophyta</taxon>
        <taxon>Magnoliopsida</taxon>
        <taxon>Liliopsida</taxon>
        <taxon>Poales</taxon>
        <taxon>Poaceae</taxon>
        <taxon>PACMAD clade</taxon>
        <taxon>Panicoideae</taxon>
        <taxon>Panicodae</taxon>
        <taxon>Paniceae</taxon>
        <taxon>Cenchrinae</taxon>
        <taxon>Setaria</taxon>
    </lineage>
</organism>
<evidence type="ECO:0000256" key="1">
    <source>
        <dbReference type="SAM" id="MobiDB-lite"/>
    </source>
</evidence>
<dbReference type="Gramene" id="TKW01050">
    <property type="protein sequence ID" value="TKW01050"/>
    <property type="gene ID" value="SEVIR_8G151400v2"/>
</dbReference>